<keyword evidence="3" id="KW-1185">Reference proteome</keyword>
<evidence type="ECO:0000313" key="2">
    <source>
        <dbReference type="EMBL" id="KAG2626048.1"/>
    </source>
</evidence>
<sequence>MYGSVGFFCGIIGQGIANIIMTARRSVKNQMKTFLFHLLLIVLHFGGLWIYRAKSYSGPTRRGWWGDSAGHHGATSTQLGEVAQRWLAVARFRSTQATQGGGGSCHHPSTRQDIRQWRWGSDPPVSPLNLCFTHL</sequence>
<name>A0A8T0UV80_PANVG</name>
<accession>A0A8T0UV80</accession>
<comment type="caution">
    <text evidence="2">The sequence shown here is derived from an EMBL/GenBank/DDBJ whole genome shotgun (WGS) entry which is preliminary data.</text>
</comment>
<keyword evidence="1" id="KW-0472">Membrane</keyword>
<gene>
    <name evidence="2" type="ORF">PVAP13_3KG276754</name>
</gene>
<reference evidence="2 3" key="1">
    <citation type="submission" date="2020-05" db="EMBL/GenBank/DDBJ databases">
        <title>WGS assembly of Panicum virgatum.</title>
        <authorList>
            <person name="Lovell J.T."/>
            <person name="Jenkins J."/>
            <person name="Shu S."/>
            <person name="Juenger T.E."/>
            <person name="Schmutz J."/>
        </authorList>
    </citation>
    <scope>NUCLEOTIDE SEQUENCE [LARGE SCALE GENOMIC DNA]</scope>
    <source>
        <strain evidence="3">cv. AP13</strain>
    </source>
</reference>
<proteinExistence type="predicted"/>
<keyword evidence="1" id="KW-1133">Transmembrane helix</keyword>
<protein>
    <submittedName>
        <fullName evidence="2">Uncharacterized protein</fullName>
    </submittedName>
</protein>
<organism evidence="2 3">
    <name type="scientific">Panicum virgatum</name>
    <name type="common">Blackwell switchgrass</name>
    <dbReference type="NCBI Taxonomy" id="38727"/>
    <lineage>
        <taxon>Eukaryota</taxon>
        <taxon>Viridiplantae</taxon>
        <taxon>Streptophyta</taxon>
        <taxon>Embryophyta</taxon>
        <taxon>Tracheophyta</taxon>
        <taxon>Spermatophyta</taxon>
        <taxon>Magnoliopsida</taxon>
        <taxon>Liliopsida</taxon>
        <taxon>Poales</taxon>
        <taxon>Poaceae</taxon>
        <taxon>PACMAD clade</taxon>
        <taxon>Panicoideae</taxon>
        <taxon>Panicodae</taxon>
        <taxon>Paniceae</taxon>
        <taxon>Panicinae</taxon>
        <taxon>Panicum</taxon>
        <taxon>Panicum sect. Hiantes</taxon>
    </lineage>
</organism>
<evidence type="ECO:0000256" key="1">
    <source>
        <dbReference type="SAM" id="Phobius"/>
    </source>
</evidence>
<dbReference type="AlphaFoldDB" id="A0A8T0UV80"/>
<keyword evidence="1" id="KW-0812">Transmembrane</keyword>
<dbReference type="EMBL" id="CM029041">
    <property type="protein sequence ID" value="KAG2626048.1"/>
    <property type="molecule type" value="Genomic_DNA"/>
</dbReference>
<evidence type="ECO:0000313" key="3">
    <source>
        <dbReference type="Proteomes" id="UP000823388"/>
    </source>
</evidence>
<feature type="transmembrane region" description="Helical" evidence="1">
    <location>
        <begin position="34"/>
        <end position="51"/>
    </location>
</feature>
<dbReference type="Proteomes" id="UP000823388">
    <property type="component" value="Chromosome 3K"/>
</dbReference>